<protein>
    <submittedName>
        <fullName evidence="2">Uncharacterized protein</fullName>
    </submittedName>
</protein>
<comment type="caution">
    <text evidence="2">The sequence shown here is derived from an EMBL/GenBank/DDBJ whole genome shotgun (WGS) entry which is preliminary data.</text>
</comment>
<evidence type="ECO:0000313" key="3">
    <source>
        <dbReference type="Proteomes" id="UP000032287"/>
    </source>
</evidence>
<keyword evidence="1" id="KW-0812">Transmembrane</keyword>
<proteinExistence type="predicted"/>
<keyword evidence="3" id="KW-1185">Reference proteome</keyword>
<dbReference type="EMBL" id="JWHU01000034">
    <property type="protein sequence ID" value="KIU19775.1"/>
    <property type="molecule type" value="Genomic_DNA"/>
</dbReference>
<dbReference type="PATRIC" id="fig|137591.25.peg.1767"/>
<name>A0A0D1LGY2_9LACO</name>
<dbReference type="AlphaFoldDB" id="A0A0D1LGY2"/>
<feature type="transmembrane region" description="Helical" evidence="1">
    <location>
        <begin position="9"/>
        <end position="28"/>
    </location>
</feature>
<sequence precursor="true">MTPSIKKMLAVNGASLFMIVVGIVAVYMGHTKAQQAASYRVESKSLLNEQKLTKFQQQRPVYSAGETKIDDFMTGFLTFSNQKEFDSRRQSLRSIVSKSVYDNRILFKTDKYHKVKQLSLEGTYVRSDVIPTGLAHNQLTANVYATQTLNFKGKQGKDVVKAYTVTYDGQTGKLTSVTEHGTLSVNVDSSVF</sequence>
<gene>
    <name evidence="2" type="ORF">QX99_01796</name>
</gene>
<evidence type="ECO:0000256" key="1">
    <source>
        <dbReference type="SAM" id="Phobius"/>
    </source>
</evidence>
<reference evidence="2 3" key="1">
    <citation type="journal article" date="2015" name="Microbiology (Mosc.)">
        <title>Genomics of the Weissella cibaria species with an examination of its metabolic traits.</title>
        <authorList>
            <person name="Lynch K.M."/>
            <person name="Lucid A."/>
            <person name="Arendt E.K."/>
            <person name="Sleator R.D."/>
            <person name="Lucey B."/>
            <person name="Coffey A."/>
        </authorList>
    </citation>
    <scope>NUCLEOTIDE SEQUENCE [LARGE SCALE GENOMIC DNA]</scope>
    <source>
        <strain evidence="2 3">MG1</strain>
    </source>
</reference>
<accession>A0A0D1LGY2</accession>
<evidence type="ECO:0000313" key="2">
    <source>
        <dbReference type="EMBL" id="KIU19775.1"/>
    </source>
</evidence>
<dbReference type="RefSeq" id="WP_043711957.1">
    <property type="nucleotide sequence ID" value="NZ_JALOCT010000001.1"/>
</dbReference>
<keyword evidence="1" id="KW-1133">Transmembrane helix</keyword>
<keyword evidence="1" id="KW-0472">Membrane</keyword>
<organism evidence="2 3">
    <name type="scientific">Weissella cibaria</name>
    <dbReference type="NCBI Taxonomy" id="137591"/>
    <lineage>
        <taxon>Bacteria</taxon>
        <taxon>Bacillati</taxon>
        <taxon>Bacillota</taxon>
        <taxon>Bacilli</taxon>
        <taxon>Lactobacillales</taxon>
        <taxon>Lactobacillaceae</taxon>
        <taxon>Weissella</taxon>
    </lineage>
</organism>
<dbReference type="Proteomes" id="UP000032287">
    <property type="component" value="Unassembled WGS sequence"/>
</dbReference>